<evidence type="ECO:0000313" key="9">
    <source>
        <dbReference type="Proteomes" id="UP001162156"/>
    </source>
</evidence>
<dbReference type="InterPro" id="IPR050292">
    <property type="entry name" value="Glutamine_Synthetase"/>
</dbReference>
<evidence type="ECO:0000313" key="8">
    <source>
        <dbReference type="EMBL" id="KAJ8943705.1"/>
    </source>
</evidence>
<comment type="caution">
    <text evidence="8">The sequence shown here is derived from an EMBL/GenBank/DDBJ whole genome shotgun (WGS) entry which is preliminary data.</text>
</comment>
<keyword evidence="4" id="KW-0963">Cytoplasm</keyword>
<evidence type="ECO:0000256" key="3">
    <source>
        <dbReference type="ARBA" id="ARBA00012937"/>
    </source>
</evidence>
<comment type="similarity">
    <text evidence="2">Belongs to the glutamine synthetase family.</text>
</comment>
<comment type="subcellular location">
    <subcellularLocation>
        <location evidence="1">Cytoplasm</location>
    </subcellularLocation>
</comment>
<dbReference type="Gene3D" id="3.30.590.10">
    <property type="entry name" value="Glutamine synthetase/guanido kinase, catalytic domain"/>
    <property type="match status" value="1"/>
</dbReference>
<dbReference type="GO" id="GO:0005524">
    <property type="term" value="F:ATP binding"/>
    <property type="evidence" value="ECO:0007669"/>
    <property type="project" value="UniProtKB-KW"/>
</dbReference>
<dbReference type="GO" id="GO:0005737">
    <property type="term" value="C:cytoplasm"/>
    <property type="evidence" value="ECO:0007669"/>
    <property type="project" value="UniProtKB-SubCell"/>
</dbReference>
<gene>
    <name evidence="8" type="ORF">NQ314_009678</name>
</gene>
<keyword evidence="7" id="KW-0067">ATP-binding</keyword>
<sequence>MGLHTNVSTKRMREDGGYKCIEDSIKKLEKCHKQSIQFYDPRGGLDNVKRLTGQNETSHIDKFTWAVADRGASVRISKLVAQKKKGFLKTADQQLMLILTKLLRVLLVLL</sequence>
<accession>A0AAV8XX20</accession>
<keyword evidence="6" id="KW-0547">Nucleotide-binding</keyword>
<evidence type="ECO:0000256" key="1">
    <source>
        <dbReference type="ARBA" id="ARBA00004496"/>
    </source>
</evidence>
<evidence type="ECO:0000256" key="6">
    <source>
        <dbReference type="ARBA" id="ARBA00022741"/>
    </source>
</evidence>
<keyword evidence="5" id="KW-0436">Ligase</keyword>
<protein>
    <recommendedName>
        <fullName evidence="3">glutamine synthetase</fullName>
        <ecNumber evidence="3">6.3.1.2</ecNumber>
    </recommendedName>
</protein>
<organism evidence="8 9">
    <name type="scientific">Rhamnusium bicolor</name>
    <dbReference type="NCBI Taxonomy" id="1586634"/>
    <lineage>
        <taxon>Eukaryota</taxon>
        <taxon>Metazoa</taxon>
        <taxon>Ecdysozoa</taxon>
        <taxon>Arthropoda</taxon>
        <taxon>Hexapoda</taxon>
        <taxon>Insecta</taxon>
        <taxon>Pterygota</taxon>
        <taxon>Neoptera</taxon>
        <taxon>Endopterygota</taxon>
        <taxon>Coleoptera</taxon>
        <taxon>Polyphaga</taxon>
        <taxon>Cucujiformia</taxon>
        <taxon>Chrysomeloidea</taxon>
        <taxon>Cerambycidae</taxon>
        <taxon>Lepturinae</taxon>
        <taxon>Rhagiini</taxon>
        <taxon>Rhamnusium</taxon>
    </lineage>
</organism>
<evidence type="ECO:0000256" key="2">
    <source>
        <dbReference type="ARBA" id="ARBA00009897"/>
    </source>
</evidence>
<proteinExistence type="inferred from homology"/>
<dbReference type="InterPro" id="IPR014746">
    <property type="entry name" value="Gln_synth/guanido_kin_cat_dom"/>
</dbReference>
<evidence type="ECO:0000256" key="7">
    <source>
        <dbReference type="ARBA" id="ARBA00022840"/>
    </source>
</evidence>
<evidence type="ECO:0000256" key="4">
    <source>
        <dbReference type="ARBA" id="ARBA00022490"/>
    </source>
</evidence>
<name>A0AAV8XX20_9CUCU</name>
<dbReference type="AlphaFoldDB" id="A0AAV8XX20"/>
<evidence type="ECO:0000256" key="5">
    <source>
        <dbReference type="ARBA" id="ARBA00022598"/>
    </source>
</evidence>
<dbReference type="GO" id="GO:0004356">
    <property type="term" value="F:glutamine synthetase activity"/>
    <property type="evidence" value="ECO:0007669"/>
    <property type="project" value="UniProtKB-EC"/>
</dbReference>
<dbReference type="PANTHER" id="PTHR20852:SF44">
    <property type="entry name" value="GLUTAMINE SYNTHETASE 1, MITOCHONDRIAL"/>
    <property type="match status" value="1"/>
</dbReference>
<dbReference type="GO" id="GO:0006542">
    <property type="term" value="P:glutamine biosynthetic process"/>
    <property type="evidence" value="ECO:0007669"/>
    <property type="project" value="TreeGrafter"/>
</dbReference>
<dbReference type="PANTHER" id="PTHR20852">
    <property type="entry name" value="GLUTAMINE SYNTHETASE"/>
    <property type="match status" value="1"/>
</dbReference>
<dbReference type="FunFam" id="3.30.590.10:FF:000011">
    <property type="entry name" value="Glutamine synthetase"/>
    <property type="match status" value="1"/>
</dbReference>
<dbReference type="EMBL" id="JANEYF010002656">
    <property type="protein sequence ID" value="KAJ8943705.1"/>
    <property type="molecule type" value="Genomic_DNA"/>
</dbReference>
<keyword evidence="9" id="KW-1185">Reference proteome</keyword>
<dbReference type="Proteomes" id="UP001162156">
    <property type="component" value="Unassembled WGS sequence"/>
</dbReference>
<dbReference type="EC" id="6.3.1.2" evidence="3"/>
<dbReference type="SUPFAM" id="SSF55931">
    <property type="entry name" value="Glutamine synthetase/guanido kinase"/>
    <property type="match status" value="1"/>
</dbReference>
<reference evidence="8" key="1">
    <citation type="journal article" date="2023" name="Insect Mol. Biol.">
        <title>Genome sequencing provides insights into the evolution of gene families encoding plant cell wall-degrading enzymes in longhorned beetles.</title>
        <authorList>
            <person name="Shin N.R."/>
            <person name="Okamura Y."/>
            <person name="Kirsch R."/>
            <person name="Pauchet Y."/>
        </authorList>
    </citation>
    <scope>NUCLEOTIDE SEQUENCE</scope>
    <source>
        <strain evidence="8">RBIC_L_NR</strain>
    </source>
</reference>